<dbReference type="GeneID" id="96904887"/>
<keyword evidence="4" id="KW-1185">Reference proteome</keyword>
<dbReference type="InterPro" id="IPR036249">
    <property type="entry name" value="Thioredoxin-like_sf"/>
</dbReference>
<name>G0VII7_NAUCA</name>
<dbReference type="STRING" id="1064592.G0VII7"/>
<dbReference type="KEGG" id="ncs:NCAS_0G03350"/>
<dbReference type="AlphaFoldDB" id="G0VII7"/>
<dbReference type="SUPFAM" id="SSF52833">
    <property type="entry name" value="Thioredoxin-like"/>
    <property type="match status" value="1"/>
</dbReference>
<dbReference type="PANTHER" id="PTHR31902">
    <property type="entry name" value="ACTIN PATCHES DISTAL PROTEIN 1"/>
    <property type="match status" value="1"/>
</dbReference>
<dbReference type="GO" id="GO:0065003">
    <property type="term" value="P:protein-containing complex assembly"/>
    <property type="evidence" value="ECO:0007669"/>
    <property type="project" value="EnsemblFungi"/>
</dbReference>
<dbReference type="GO" id="GO:0005758">
    <property type="term" value="C:mitochondrial intermembrane space"/>
    <property type="evidence" value="ECO:0007669"/>
    <property type="project" value="EnsemblFungi"/>
</dbReference>
<reference evidence="3 4" key="1">
    <citation type="journal article" date="2011" name="Proc. Natl. Acad. Sci. U.S.A.">
        <title>Evolutionary erosion of yeast sex chromosomes by mating-type switching accidents.</title>
        <authorList>
            <person name="Gordon J.L."/>
            <person name="Armisen D."/>
            <person name="Proux-Wera E."/>
            <person name="Oheigeartaigh S.S."/>
            <person name="Byrne K.P."/>
            <person name="Wolfe K.H."/>
        </authorList>
    </citation>
    <scope>NUCLEOTIDE SEQUENCE [LARGE SCALE GENOMIC DNA]</scope>
    <source>
        <strain evidence="4">ATCC 76901 / BCRC 22586 / CBS 4309 / NBRC 1992 / NRRL Y-12630</strain>
    </source>
</reference>
<evidence type="ECO:0000256" key="1">
    <source>
        <dbReference type="ARBA" id="ARBA00038208"/>
    </source>
</evidence>
<dbReference type="GO" id="GO:0005759">
    <property type="term" value="C:mitochondrial matrix"/>
    <property type="evidence" value="ECO:0007669"/>
    <property type="project" value="EnsemblFungi"/>
</dbReference>
<dbReference type="HOGENOM" id="CLU_044499_1_0_1"/>
<comment type="similarity">
    <text evidence="1">Belongs to the AIM32 family.</text>
</comment>
<dbReference type="FunCoup" id="G0VII7">
    <property type="interactions" value="36"/>
</dbReference>
<protein>
    <recommendedName>
        <fullName evidence="2">Altered inheritance of mitochondria protein 32</fullName>
    </recommendedName>
</protein>
<dbReference type="PANTHER" id="PTHR31902:SF7">
    <property type="entry name" value="ALTERED INHERITANCE OF MITOCHONDRIA PROTEIN 32"/>
    <property type="match status" value="1"/>
</dbReference>
<dbReference type="GO" id="GO:0045454">
    <property type="term" value="P:cell redox homeostasis"/>
    <property type="evidence" value="ECO:0007669"/>
    <property type="project" value="EnsemblFungi"/>
</dbReference>
<dbReference type="OMA" id="IPEMKIY"/>
<evidence type="ECO:0000313" key="4">
    <source>
        <dbReference type="Proteomes" id="UP000001640"/>
    </source>
</evidence>
<organism evidence="3 4">
    <name type="scientific">Naumovozyma castellii</name>
    <name type="common">Yeast</name>
    <name type="synonym">Saccharomyces castellii</name>
    <dbReference type="NCBI Taxonomy" id="27288"/>
    <lineage>
        <taxon>Eukaryota</taxon>
        <taxon>Fungi</taxon>
        <taxon>Dikarya</taxon>
        <taxon>Ascomycota</taxon>
        <taxon>Saccharomycotina</taxon>
        <taxon>Saccharomycetes</taxon>
        <taxon>Saccharomycetales</taxon>
        <taxon>Saccharomycetaceae</taxon>
        <taxon>Naumovozyma</taxon>
    </lineage>
</organism>
<evidence type="ECO:0000313" key="3">
    <source>
        <dbReference type="EMBL" id="CCC71222.1"/>
    </source>
</evidence>
<sequence length="290" mass="33583">MLFGNLKKLIQYRQFNSFLHDTYNHISIPEALQNSQCYCNKVNDFLPEELSLDQEAPLPRRIPVYKRHIALISPHGDKEWQVKWGKNLKLNETWPYNSLKFLQGKLNMNGTPTLLSAISLQKSDIQGLARRNNKDLTFFLSIPEMKIYEVHETELDMFANFLNGESNWAPEKTKETKKDWLFICGHMQRDERCGIVGPAILEELKKNHLCPENNMALISHIGGHKFAGNIIVYKQVQKTDQKSGNVDRKLVDCLWFSKVFPTNISMVCENLRKNVIIEELYRGGTELISD</sequence>
<gene>
    <name evidence="3" type="primary">NCAS0G03350</name>
    <name evidence="3" type="ordered locus">NCAS_0G03350</name>
</gene>
<evidence type="ECO:0000256" key="2">
    <source>
        <dbReference type="ARBA" id="ARBA00040895"/>
    </source>
</evidence>
<dbReference type="EMBL" id="HE576758">
    <property type="protein sequence ID" value="CCC71222.1"/>
    <property type="molecule type" value="Genomic_DNA"/>
</dbReference>
<dbReference type="CDD" id="cd03062">
    <property type="entry name" value="TRX_Fd_Sucrase"/>
    <property type="match status" value="1"/>
</dbReference>
<dbReference type="OrthoDB" id="10253744at2759"/>
<dbReference type="RefSeq" id="XP_003677574.1">
    <property type="nucleotide sequence ID" value="XM_003677526.1"/>
</dbReference>
<reference key="2">
    <citation type="submission" date="2011-08" db="EMBL/GenBank/DDBJ databases">
        <title>Genome sequence of Naumovozyma castellii.</title>
        <authorList>
            <person name="Gordon J.L."/>
            <person name="Armisen D."/>
            <person name="Proux-Wera E."/>
            <person name="OhEigeartaigh S.S."/>
            <person name="Byrne K.P."/>
            <person name="Wolfe K.H."/>
        </authorList>
    </citation>
    <scope>NUCLEOTIDE SEQUENCE</scope>
    <source>
        <strain>Type strain:CBS 4309</strain>
    </source>
</reference>
<dbReference type="Pfam" id="PF06999">
    <property type="entry name" value="Suc_Fer-like"/>
    <property type="match status" value="1"/>
</dbReference>
<dbReference type="InParanoid" id="G0VII7"/>
<dbReference type="InterPro" id="IPR009737">
    <property type="entry name" value="Aim32/Apd1-like"/>
</dbReference>
<dbReference type="Proteomes" id="UP000001640">
    <property type="component" value="Chromosome 7"/>
</dbReference>
<proteinExistence type="inferred from homology"/>
<dbReference type="eggNOG" id="ENOG502QS3W">
    <property type="taxonomic scope" value="Eukaryota"/>
</dbReference>
<accession>G0VII7</accession>